<keyword evidence="3" id="KW-1185">Reference proteome</keyword>
<keyword evidence="1" id="KW-0472">Membrane</keyword>
<accession>A0A2S0UQF8</accession>
<sequence>MPVFVVFLIWPLFEIALFVTLGSALGLGLTLLWVLGTGVLGVAILRGQGLQSAGRLRAGMASLRNPLAAAGSDALRMLAGVLLVLPGFLTDALGLLLLIPPVRLLLIALIVRRFGVTSMQSDQPVRRADGIIIDGEFTEVDPNQTRPPSGWTRH</sequence>
<protein>
    <submittedName>
        <fullName evidence="2">Exclusion protein FxsA</fullName>
    </submittedName>
</protein>
<dbReference type="NCBIfam" id="NF008528">
    <property type="entry name" value="PRK11463.1-2"/>
    <property type="match status" value="1"/>
</dbReference>
<keyword evidence="1" id="KW-1133">Transmembrane helix</keyword>
<dbReference type="GO" id="GO:0016020">
    <property type="term" value="C:membrane"/>
    <property type="evidence" value="ECO:0007669"/>
    <property type="project" value="InterPro"/>
</dbReference>
<name>A0A2S0UQF8_9RHOB</name>
<dbReference type="RefSeq" id="WP_108436834.1">
    <property type="nucleotide sequence ID" value="NZ_CP028918.1"/>
</dbReference>
<dbReference type="EMBL" id="CP028918">
    <property type="protein sequence ID" value="AWB50022.1"/>
    <property type="molecule type" value="Genomic_DNA"/>
</dbReference>
<evidence type="ECO:0000256" key="1">
    <source>
        <dbReference type="SAM" id="Phobius"/>
    </source>
</evidence>
<dbReference type="PANTHER" id="PTHR35335">
    <property type="entry name" value="UPF0716 PROTEIN FXSA"/>
    <property type="match status" value="1"/>
</dbReference>
<dbReference type="PANTHER" id="PTHR35335:SF1">
    <property type="entry name" value="UPF0716 PROTEIN FXSA"/>
    <property type="match status" value="1"/>
</dbReference>
<dbReference type="AlphaFoldDB" id="A0A2S0UQF8"/>
<organism evidence="2 3">
    <name type="scientific">Paragemmobacter aquarius</name>
    <dbReference type="NCBI Taxonomy" id="2169400"/>
    <lineage>
        <taxon>Bacteria</taxon>
        <taxon>Pseudomonadati</taxon>
        <taxon>Pseudomonadota</taxon>
        <taxon>Alphaproteobacteria</taxon>
        <taxon>Rhodobacterales</taxon>
        <taxon>Paracoccaceae</taxon>
        <taxon>Paragemmobacter</taxon>
    </lineage>
</organism>
<gene>
    <name evidence="2" type="ORF">HYN69_17280</name>
</gene>
<dbReference type="KEGG" id="geh:HYN69_17280"/>
<keyword evidence="1" id="KW-0812">Transmembrane</keyword>
<feature type="transmembrane region" description="Helical" evidence="1">
    <location>
        <begin position="15"/>
        <end position="45"/>
    </location>
</feature>
<dbReference type="OrthoDB" id="9792788at2"/>
<dbReference type="Proteomes" id="UP000244496">
    <property type="component" value="Chromosome"/>
</dbReference>
<reference evidence="2 3" key="1">
    <citation type="submission" date="2018-04" db="EMBL/GenBank/DDBJ databases">
        <title>Genome sequencing of Gemmobacter.</title>
        <authorList>
            <person name="Yi H."/>
            <person name="Baek M.-G."/>
        </authorList>
    </citation>
    <scope>NUCLEOTIDE SEQUENCE [LARGE SCALE GENOMIC DNA]</scope>
    <source>
        <strain evidence="2 3">HYN0069</strain>
    </source>
</reference>
<evidence type="ECO:0000313" key="2">
    <source>
        <dbReference type="EMBL" id="AWB50022.1"/>
    </source>
</evidence>
<evidence type="ECO:0000313" key="3">
    <source>
        <dbReference type="Proteomes" id="UP000244496"/>
    </source>
</evidence>
<proteinExistence type="predicted"/>
<dbReference type="InterPro" id="IPR007313">
    <property type="entry name" value="FxsA"/>
</dbReference>
<dbReference type="Pfam" id="PF04186">
    <property type="entry name" value="FxsA"/>
    <property type="match status" value="1"/>
</dbReference>